<keyword evidence="2" id="KW-1185">Reference proteome</keyword>
<organism evidence="1 2">
    <name type="scientific">Corallococcus macrosporus</name>
    <dbReference type="NCBI Taxonomy" id="35"/>
    <lineage>
        <taxon>Bacteria</taxon>
        <taxon>Pseudomonadati</taxon>
        <taxon>Myxococcota</taxon>
        <taxon>Myxococcia</taxon>
        <taxon>Myxococcales</taxon>
        <taxon>Cystobacterineae</taxon>
        <taxon>Myxococcaceae</taxon>
        <taxon>Corallococcus</taxon>
    </lineage>
</organism>
<reference evidence="1 2" key="1">
    <citation type="submission" date="2021-02" db="EMBL/GenBank/DDBJ databases">
        <title>De Novo genome assembly of isolated myxobacteria.</title>
        <authorList>
            <person name="Stevens D.C."/>
        </authorList>
    </citation>
    <scope>NUCLEOTIDE SEQUENCE [LARGE SCALE GENOMIC DNA]</scope>
    <source>
        <strain evidence="1 2">ATCC 29039</strain>
    </source>
</reference>
<dbReference type="Proteomes" id="UP000664052">
    <property type="component" value="Unassembled WGS sequence"/>
</dbReference>
<proteinExistence type="predicted"/>
<accession>A0ABS3DC59</accession>
<sequence length="751" mass="80511">MPAIREGWPHAGVGMFEQRKGWKGRSVWLLGALLAVSGCSKATESTEAPSGALAQRAEQGSSLGDLPLVEGASVARVFAQKLEQPTALEETAAVHVKLAPPANAELSESLVRVVGSTSDPVVLFRSDALAELGVIPQSPGPEFFTLFSQVTDEALDQRTQSEEALLSGAFGEVTRERILFNGRHPAARFEGLEFQAQAFRNGGMTLIDGCPAGPPSSQALWDKTLLLRSPQVVQDPTRTWDPCTNQGTRGGVWTFGHLMRQMATNAGPNVTPDRFVLKWLSTWLNDQTINGDVVPQRRQEMFDQVIRPWALASGGDAFLSNAGGQWQVGIAGELNLDIAPFRLLAIVNRIDLAGNTGGYGGTSTAGELRFVFGVTQPQFWGVPGGSEATCGLKPFTTIVEYGVPRVGCQQVIDYARQWADLGTHSSFDAAYLSKLETITQSVVLANKAPSKGNGSALNQLRTNEIALAPPGGKWELREFQLADEDPDAGTTTSSNGLLRPHTVALTPNDATHNTQVDPDVNHTVLNTVLPGLTSSPTIVPSACTSSFTVPHKVNGNPFLGGHAQVNPPTHWEAFAVDPSDAPQVCARKEFSGNTCNGCHFGDTALDGTNGNNAFMHISATSGIPAKPSKFLTGGGVGFMFSVPDTQFGAPVASWPFADLARRQQRLYQIASCSTCSRFFALDAGLLAHMEELAGVVPFDRIAGSVEEPSFKVGPIRDMETVKRLFESRASFAKEPRDLPLNFLRPPETFVH</sequence>
<comment type="caution">
    <text evidence="1">The sequence shown here is derived from an EMBL/GenBank/DDBJ whole genome shotgun (WGS) entry which is preliminary data.</text>
</comment>
<dbReference type="EMBL" id="JAFIMU010000007">
    <property type="protein sequence ID" value="MBN8229253.1"/>
    <property type="molecule type" value="Genomic_DNA"/>
</dbReference>
<evidence type="ECO:0000313" key="1">
    <source>
        <dbReference type="EMBL" id="MBN8229253.1"/>
    </source>
</evidence>
<name>A0ABS3DC59_9BACT</name>
<gene>
    <name evidence="1" type="ORF">JYK02_17220</name>
</gene>
<evidence type="ECO:0008006" key="3">
    <source>
        <dbReference type="Google" id="ProtNLM"/>
    </source>
</evidence>
<protein>
    <recommendedName>
        <fullName evidence="3">Cytochrome c domain-containing protein</fullName>
    </recommendedName>
</protein>
<evidence type="ECO:0000313" key="2">
    <source>
        <dbReference type="Proteomes" id="UP000664052"/>
    </source>
</evidence>